<dbReference type="Proteomes" id="UP000828390">
    <property type="component" value="Unassembled WGS sequence"/>
</dbReference>
<accession>A0A9D3Y0T0</accession>
<reference evidence="2" key="1">
    <citation type="journal article" date="2019" name="bioRxiv">
        <title>The Genome of the Zebra Mussel, Dreissena polymorpha: A Resource for Invasive Species Research.</title>
        <authorList>
            <person name="McCartney M.A."/>
            <person name="Auch B."/>
            <person name="Kono T."/>
            <person name="Mallez S."/>
            <person name="Zhang Y."/>
            <person name="Obille A."/>
            <person name="Becker A."/>
            <person name="Abrahante J.E."/>
            <person name="Garbe J."/>
            <person name="Badalamenti J.P."/>
            <person name="Herman A."/>
            <person name="Mangelson H."/>
            <person name="Liachko I."/>
            <person name="Sullivan S."/>
            <person name="Sone E.D."/>
            <person name="Koren S."/>
            <person name="Silverstein K.A.T."/>
            <person name="Beckman K.B."/>
            <person name="Gohl D.M."/>
        </authorList>
    </citation>
    <scope>NUCLEOTIDE SEQUENCE</scope>
    <source>
        <strain evidence="2">Duluth1</strain>
        <tissue evidence="2">Whole animal</tissue>
    </source>
</reference>
<sequence>MPHIFGHRQACRPQRWYDLDMDNTIPTKPSWLSSNDNSLLVWTRHRPRHTLTYLEVAEPIRKFDNLKELCRRSSLPSNCQTRHGSYYDNGDDDDDDDDGDDTFIHTSFSS</sequence>
<reference evidence="2" key="2">
    <citation type="submission" date="2020-11" db="EMBL/GenBank/DDBJ databases">
        <authorList>
            <person name="McCartney M.A."/>
            <person name="Auch B."/>
            <person name="Kono T."/>
            <person name="Mallez S."/>
            <person name="Becker A."/>
            <person name="Gohl D.M."/>
            <person name="Silverstein K.A.T."/>
            <person name="Koren S."/>
            <person name="Bechman K.B."/>
            <person name="Herman A."/>
            <person name="Abrahante J.E."/>
            <person name="Garbe J."/>
        </authorList>
    </citation>
    <scope>NUCLEOTIDE SEQUENCE</scope>
    <source>
        <strain evidence="2">Duluth1</strain>
        <tissue evidence="2">Whole animal</tissue>
    </source>
</reference>
<feature type="compositionally biased region" description="Acidic residues" evidence="1">
    <location>
        <begin position="89"/>
        <end position="101"/>
    </location>
</feature>
<evidence type="ECO:0000313" key="3">
    <source>
        <dbReference type="Proteomes" id="UP000828390"/>
    </source>
</evidence>
<organism evidence="2 3">
    <name type="scientific">Dreissena polymorpha</name>
    <name type="common">Zebra mussel</name>
    <name type="synonym">Mytilus polymorpha</name>
    <dbReference type="NCBI Taxonomy" id="45954"/>
    <lineage>
        <taxon>Eukaryota</taxon>
        <taxon>Metazoa</taxon>
        <taxon>Spiralia</taxon>
        <taxon>Lophotrochozoa</taxon>
        <taxon>Mollusca</taxon>
        <taxon>Bivalvia</taxon>
        <taxon>Autobranchia</taxon>
        <taxon>Heteroconchia</taxon>
        <taxon>Euheterodonta</taxon>
        <taxon>Imparidentia</taxon>
        <taxon>Neoheterodontei</taxon>
        <taxon>Myida</taxon>
        <taxon>Dreissenoidea</taxon>
        <taxon>Dreissenidae</taxon>
        <taxon>Dreissena</taxon>
    </lineage>
</organism>
<protein>
    <submittedName>
        <fullName evidence="2">Uncharacterized protein</fullName>
    </submittedName>
</protein>
<dbReference type="EMBL" id="JAIWYP010000090">
    <property type="protein sequence ID" value="KAH3689883.1"/>
    <property type="molecule type" value="Genomic_DNA"/>
</dbReference>
<keyword evidence="3" id="KW-1185">Reference proteome</keyword>
<comment type="caution">
    <text evidence="2">The sequence shown here is derived from an EMBL/GenBank/DDBJ whole genome shotgun (WGS) entry which is preliminary data.</text>
</comment>
<evidence type="ECO:0000256" key="1">
    <source>
        <dbReference type="SAM" id="MobiDB-lite"/>
    </source>
</evidence>
<name>A0A9D3Y0T0_DREPO</name>
<gene>
    <name evidence="2" type="ORF">DPMN_192232</name>
</gene>
<proteinExistence type="predicted"/>
<feature type="region of interest" description="Disordered" evidence="1">
    <location>
        <begin position="75"/>
        <end position="110"/>
    </location>
</feature>
<dbReference type="AlphaFoldDB" id="A0A9D3Y0T0"/>
<evidence type="ECO:0000313" key="2">
    <source>
        <dbReference type="EMBL" id="KAH3689883.1"/>
    </source>
</evidence>